<evidence type="ECO:0000259" key="7">
    <source>
        <dbReference type="PROSITE" id="PS50268"/>
    </source>
</evidence>
<proteinExistence type="predicted"/>
<dbReference type="InterPro" id="IPR002126">
    <property type="entry name" value="Cadherin-like_dom"/>
</dbReference>
<evidence type="ECO:0000313" key="9">
    <source>
        <dbReference type="RefSeq" id="XP_012937686.1"/>
    </source>
</evidence>
<protein>
    <submittedName>
        <fullName evidence="9">Uncharacterized protein LOC101851731</fullName>
    </submittedName>
</protein>
<gene>
    <name evidence="9" type="primary">LOC101851731</name>
</gene>
<dbReference type="PANTHER" id="PTHR24028">
    <property type="entry name" value="CADHERIN-87A"/>
    <property type="match status" value="1"/>
</dbReference>
<dbReference type="InterPro" id="IPR015919">
    <property type="entry name" value="Cadherin-like_sf"/>
</dbReference>
<evidence type="ECO:0000313" key="8">
    <source>
        <dbReference type="Proteomes" id="UP000694888"/>
    </source>
</evidence>
<keyword evidence="6" id="KW-0732">Signal</keyword>
<name>A0ABM0ZZF0_APLCA</name>
<dbReference type="CDD" id="cd11304">
    <property type="entry name" value="Cadherin_repeat"/>
    <property type="match status" value="1"/>
</dbReference>
<dbReference type="InterPro" id="IPR050174">
    <property type="entry name" value="Protocadherin/Cadherin-CA"/>
</dbReference>
<accession>A0ABM0ZZF0</accession>
<evidence type="ECO:0000256" key="4">
    <source>
        <dbReference type="ARBA" id="ARBA00023180"/>
    </source>
</evidence>
<keyword evidence="8" id="KW-1185">Reference proteome</keyword>
<dbReference type="GeneID" id="101851731"/>
<dbReference type="RefSeq" id="XP_012937686.1">
    <property type="nucleotide sequence ID" value="XM_013082232.1"/>
</dbReference>
<feature type="chain" id="PRO_5047044604" evidence="6">
    <location>
        <begin position="30"/>
        <end position="348"/>
    </location>
</feature>
<keyword evidence="4" id="KW-0325">Glycoprotein</keyword>
<feature type="domain" description="Cadherin" evidence="7">
    <location>
        <begin position="34"/>
        <end position="146"/>
    </location>
</feature>
<dbReference type="PROSITE" id="PS50268">
    <property type="entry name" value="CADHERIN_2"/>
    <property type="match status" value="2"/>
</dbReference>
<keyword evidence="3" id="KW-0472">Membrane</keyword>
<evidence type="ECO:0000256" key="3">
    <source>
        <dbReference type="ARBA" id="ARBA00022989"/>
    </source>
</evidence>
<dbReference type="Proteomes" id="UP000694888">
    <property type="component" value="Unplaced"/>
</dbReference>
<reference evidence="9" key="1">
    <citation type="submission" date="2025-08" db="UniProtKB">
        <authorList>
            <consortium name="RefSeq"/>
        </authorList>
    </citation>
    <scope>IDENTIFICATION</scope>
</reference>
<evidence type="ECO:0000256" key="5">
    <source>
        <dbReference type="PROSITE-ProRule" id="PRU00043"/>
    </source>
</evidence>
<keyword evidence="3" id="KW-1133">Transmembrane helix</keyword>
<sequence>MESHPYPGIMRVFLCQLICLIVVPTLCLGYVDMYVSPYPARVYQQAPADLAVARVRASDNETGQPVTSFRLESRNDARYFKVGSDGVIRTKTTISFKVGRIFQFFVFAYGTNQTCEDENCDVKASNDSYKHVKIEVSAKNEYAPRFLNQTYTFPVYRYGVADVIGKVTVEDDDVEDYNRHFSIFAQPGQEDFKYISLESDGVLRLSQPVPDEIDTLNVKLLAVDTGSPQRSGTTDVIVDVILVKQPETFCFSTTATTTTLCWKNPMPERAFDGYTVTVTGDSRRGDFLPYIDGHEEYCYPLNGTKVGEQYIFRVSVQSDDLWYGEEFDIVFNKSGIGYSRDCVEREFS</sequence>
<evidence type="ECO:0000256" key="2">
    <source>
        <dbReference type="ARBA" id="ARBA00022692"/>
    </source>
</evidence>
<comment type="subcellular location">
    <subcellularLocation>
        <location evidence="1">Membrane</location>
        <topology evidence="1">Single-pass membrane protein</topology>
    </subcellularLocation>
</comment>
<dbReference type="Gene3D" id="2.60.40.60">
    <property type="entry name" value="Cadherins"/>
    <property type="match status" value="2"/>
</dbReference>
<organism evidence="8 9">
    <name type="scientific">Aplysia californica</name>
    <name type="common">California sea hare</name>
    <dbReference type="NCBI Taxonomy" id="6500"/>
    <lineage>
        <taxon>Eukaryota</taxon>
        <taxon>Metazoa</taxon>
        <taxon>Spiralia</taxon>
        <taxon>Lophotrochozoa</taxon>
        <taxon>Mollusca</taxon>
        <taxon>Gastropoda</taxon>
        <taxon>Heterobranchia</taxon>
        <taxon>Euthyneura</taxon>
        <taxon>Tectipleura</taxon>
        <taxon>Aplysiida</taxon>
        <taxon>Aplysioidea</taxon>
        <taxon>Aplysiidae</taxon>
        <taxon>Aplysia</taxon>
    </lineage>
</organism>
<keyword evidence="5" id="KW-0106">Calcium</keyword>
<feature type="domain" description="Cadherin" evidence="7">
    <location>
        <begin position="164"/>
        <end position="248"/>
    </location>
</feature>
<evidence type="ECO:0000256" key="1">
    <source>
        <dbReference type="ARBA" id="ARBA00004167"/>
    </source>
</evidence>
<dbReference type="SUPFAM" id="SSF49265">
    <property type="entry name" value="Fibronectin type III"/>
    <property type="match status" value="1"/>
</dbReference>
<keyword evidence="2" id="KW-0812">Transmembrane</keyword>
<feature type="signal peptide" evidence="6">
    <location>
        <begin position="1"/>
        <end position="29"/>
    </location>
</feature>
<dbReference type="PANTHER" id="PTHR24028:SF263">
    <property type="entry name" value="CADHERIN-RELATED FAMILY MEMBER 1"/>
    <property type="match status" value="1"/>
</dbReference>
<dbReference type="SUPFAM" id="SSF49313">
    <property type="entry name" value="Cadherin-like"/>
    <property type="match status" value="2"/>
</dbReference>
<dbReference type="InterPro" id="IPR036116">
    <property type="entry name" value="FN3_sf"/>
</dbReference>
<evidence type="ECO:0000256" key="6">
    <source>
        <dbReference type="SAM" id="SignalP"/>
    </source>
</evidence>
<feature type="non-terminal residue" evidence="9">
    <location>
        <position position="348"/>
    </location>
</feature>